<dbReference type="PANTHER" id="PTHR46380:SF2">
    <property type="entry name" value="CYCLIN-D-BINDING MYB-LIKE TRANSCRIPTION FACTOR 1"/>
    <property type="match status" value="1"/>
</dbReference>
<evidence type="ECO:0000313" key="8">
    <source>
        <dbReference type="EMBL" id="OAJ37200.1"/>
    </source>
</evidence>
<evidence type="ECO:0000256" key="5">
    <source>
        <dbReference type="SAM" id="MobiDB-lite"/>
    </source>
</evidence>
<dbReference type="InterPro" id="IPR017930">
    <property type="entry name" value="Myb_dom"/>
</dbReference>
<feature type="domain" description="HTH myb-type" evidence="7">
    <location>
        <begin position="448"/>
        <end position="499"/>
    </location>
</feature>
<feature type="domain" description="Myb-like" evidence="6">
    <location>
        <begin position="448"/>
        <end position="495"/>
    </location>
</feature>
<feature type="coiled-coil region" evidence="4">
    <location>
        <begin position="34"/>
        <end position="67"/>
    </location>
</feature>
<feature type="domain" description="HTH myb-type" evidence="7">
    <location>
        <begin position="500"/>
        <end position="564"/>
    </location>
</feature>
<evidence type="ECO:0000256" key="4">
    <source>
        <dbReference type="SAM" id="Coils"/>
    </source>
</evidence>
<evidence type="ECO:0000256" key="2">
    <source>
        <dbReference type="ARBA" id="ARBA00023125"/>
    </source>
</evidence>
<dbReference type="GO" id="GO:0000978">
    <property type="term" value="F:RNA polymerase II cis-regulatory region sequence-specific DNA binding"/>
    <property type="evidence" value="ECO:0007669"/>
    <property type="project" value="TreeGrafter"/>
</dbReference>
<feature type="domain" description="Myb-like" evidence="6">
    <location>
        <begin position="499"/>
        <end position="560"/>
    </location>
</feature>
<dbReference type="InterPro" id="IPR009057">
    <property type="entry name" value="Homeodomain-like_sf"/>
</dbReference>
<reference evidence="8 9" key="1">
    <citation type="submission" date="2006-10" db="EMBL/GenBank/DDBJ databases">
        <title>The Genome Sequence of Batrachochytrium dendrobatidis JEL423.</title>
        <authorList>
            <consortium name="The Broad Institute Genome Sequencing Platform"/>
            <person name="Birren B."/>
            <person name="Lander E."/>
            <person name="Galagan J."/>
            <person name="Cuomo C."/>
            <person name="Devon K."/>
            <person name="Jaffe D."/>
            <person name="Butler J."/>
            <person name="Alvarez P."/>
            <person name="Gnerre S."/>
            <person name="Grabherr M."/>
            <person name="Kleber M."/>
            <person name="Mauceli E."/>
            <person name="Brockman W."/>
            <person name="Young S."/>
            <person name="LaButti K."/>
            <person name="Sykes S."/>
            <person name="DeCaprio D."/>
            <person name="Crawford M."/>
            <person name="Koehrsen M."/>
            <person name="Engels R."/>
            <person name="Montgomery P."/>
            <person name="Pearson M."/>
            <person name="Howarth C."/>
            <person name="Larson L."/>
            <person name="White J."/>
            <person name="O'Leary S."/>
            <person name="Kodira C."/>
            <person name="Zeng Q."/>
            <person name="Yandava C."/>
            <person name="Alvarado L."/>
            <person name="Longcore J."/>
            <person name="James T."/>
        </authorList>
    </citation>
    <scope>NUCLEOTIDE SEQUENCE [LARGE SCALE GENOMIC DNA]</scope>
    <source>
        <strain evidence="8 9">JEL423</strain>
    </source>
</reference>
<dbReference type="PROSITE" id="PS50090">
    <property type="entry name" value="MYB_LIKE"/>
    <property type="match status" value="2"/>
</dbReference>
<dbReference type="InterPro" id="IPR001005">
    <property type="entry name" value="SANT/Myb"/>
</dbReference>
<protein>
    <recommendedName>
        <fullName evidence="10">Myb-like domain-containing protein</fullName>
    </recommendedName>
</protein>
<keyword evidence="2" id="KW-0238">DNA-binding</keyword>
<organism evidence="8 9">
    <name type="scientific">Batrachochytrium dendrobatidis (strain JEL423)</name>
    <dbReference type="NCBI Taxonomy" id="403673"/>
    <lineage>
        <taxon>Eukaryota</taxon>
        <taxon>Fungi</taxon>
        <taxon>Fungi incertae sedis</taxon>
        <taxon>Chytridiomycota</taxon>
        <taxon>Chytridiomycota incertae sedis</taxon>
        <taxon>Chytridiomycetes</taxon>
        <taxon>Rhizophydiales</taxon>
        <taxon>Rhizophydiales incertae sedis</taxon>
        <taxon>Batrachochytrium</taxon>
    </lineage>
</organism>
<dbReference type="AlphaFoldDB" id="A0A177WC74"/>
<dbReference type="Proteomes" id="UP000077115">
    <property type="component" value="Unassembled WGS sequence"/>
</dbReference>
<evidence type="ECO:0008006" key="10">
    <source>
        <dbReference type="Google" id="ProtNLM"/>
    </source>
</evidence>
<comment type="subcellular location">
    <subcellularLocation>
        <location evidence="1">Nucleus</location>
    </subcellularLocation>
</comment>
<dbReference type="InterPro" id="IPR051651">
    <property type="entry name" value="DMTF1_DNA-bind_reg"/>
</dbReference>
<dbReference type="SMART" id="SM00717">
    <property type="entry name" value="SANT"/>
    <property type="match status" value="2"/>
</dbReference>
<dbReference type="VEuPathDB" id="FungiDB:BDEG_21255"/>
<reference evidence="8 9" key="2">
    <citation type="submission" date="2016-05" db="EMBL/GenBank/DDBJ databases">
        <title>Lineage-specific infection strategies underlie the spectrum of fungal disease in amphibians.</title>
        <authorList>
            <person name="Cuomo C.A."/>
            <person name="Farrer R.A."/>
            <person name="James T."/>
            <person name="Longcore J."/>
            <person name="Birren B."/>
        </authorList>
    </citation>
    <scope>NUCLEOTIDE SEQUENCE [LARGE SCALE GENOMIC DNA]</scope>
    <source>
        <strain evidence="8 9">JEL423</strain>
    </source>
</reference>
<evidence type="ECO:0000313" key="9">
    <source>
        <dbReference type="Proteomes" id="UP000077115"/>
    </source>
</evidence>
<name>A0A177WC74_BATDL</name>
<feature type="region of interest" description="Disordered" evidence="5">
    <location>
        <begin position="163"/>
        <end position="186"/>
    </location>
</feature>
<dbReference type="SUPFAM" id="SSF46689">
    <property type="entry name" value="Homeodomain-like"/>
    <property type="match status" value="2"/>
</dbReference>
<proteinExistence type="predicted"/>
<feature type="compositionally biased region" description="Low complexity" evidence="5">
    <location>
        <begin position="85"/>
        <end position="96"/>
    </location>
</feature>
<keyword evidence="4" id="KW-0175">Coiled coil</keyword>
<evidence type="ECO:0000256" key="3">
    <source>
        <dbReference type="ARBA" id="ARBA00023242"/>
    </source>
</evidence>
<dbReference type="Gene3D" id="1.10.10.60">
    <property type="entry name" value="Homeodomain-like"/>
    <property type="match status" value="2"/>
</dbReference>
<dbReference type="EMBL" id="DS022300">
    <property type="protein sequence ID" value="OAJ37200.1"/>
    <property type="molecule type" value="Genomic_DNA"/>
</dbReference>
<dbReference type="GO" id="GO:0000981">
    <property type="term" value="F:DNA-binding transcription factor activity, RNA polymerase II-specific"/>
    <property type="evidence" value="ECO:0007669"/>
    <property type="project" value="TreeGrafter"/>
</dbReference>
<dbReference type="PANTHER" id="PTHR46380">
    <property type="entry name" value="CYCLIN-D-BINDING MYB-LIKE TRANSCRIPTION FACTOR 1"/>
    <property type="match status" value="1"/>
</dbReference>
<evidence type="ECO:0000256" key="1">
    <source>
        <dbReference type="ARBA" id="ARBA00004123"/>
    </source>
</evidence>
<keyword evidence="3" id="KW-0539">Nucleus</keyword>
<dbReference type="PROSITE" id="PS51294">
    <property type="entry name" value="HTH_MYB"/>
    <property type="match status" value="2"/>
</dbReference>
<dbReference type="Pfam" id="PF13921">
    <property type="entry name" value="Myb_DNA-bind_6"/>
    <property type="match status" value="1"/>
</dbReference>
<accession>A0A177WC74</accession>
<sequence length="650" mass="72716">MGKRKATGEPTVIVDDAVLKKAQSVAKKAIKAAKKAHDLQRQQELQNQQELQEQQELQGQLELQKQLELQQQDVNDSMDLFGLPEAASTETTASTAGKKKKKKTKTAKTVVEQLDEGLALLGQHEQQQVDHSTNLLEELILQQQLEQHQLQMEQQLQLQQQLLPRVSGSKKSKRKESKQDLDNRKKTQEVINAAVVAAAAVASAATQHAANSSATNLLSGSAFQNSDQWQQLMSENDHEILQNVFAAAAQQAVQQVNTAAANDTNSASATAAASLFLPLDTGTMLARAAAAAATSESETIPSRQKSLLLHRPSSAVIPQSAVMVPSADPINDTRILSQKYIKTLHVTGKEADALRASYNQGPFSNLERHRVDEVVEAFMLEHNIPRKDLHYLINRRTDFSSKSGLDPKTSAMYNDKKFSGFIANVREAAALNRTVDQLYWYMSRAYSNKRSGGSRWTEEEDDMLRHLISIKGERYAEIEREMGRSDIKKRWKKLLAASNETIKSGRWSEEEIQKLGEAVNHVLVRDKLPASSNLIRWRDVANMVVTRTDIQCRTKWNLSFQSGKKAVSVVRSFEYEDYASLLTRMSALCSAANDETEIVWEMLVGENEPWNAQYLKTRWSYLKGVVPVHELTMRTFSRKLFVAVSASSCL</sequence>
<feature type="compositionally biased region" description="Basic and acidic residues" evidence="5">
    <location>
        <begin position="177"/>
        <end position="186"/>
    </location>
</feature>
<dbReference type="CDD" id="cd00167">
    <property type="entry name" value="SANT"/>
    <property type="match status" value="2"/>
</dbReference>
<gene>
    <name evidence="8" type="ORF">BDEG_21255</name>
</gene>
<dbReference type="GO" id="GO:0005634">
    <property type="term" value="C:nucleus"/>
    <property type="evidence" value="ECO:0007669"/>
    <property type="project" value="UniProtKB-SubCell"/>
</dbReference>
<feature type="region of interest" description="Disordered" evidence="5">
    <location>
        <begin position="85"/>
        <end position="105"/>
    </location>
</feature>
<evidence type="ECO:0000259" key="6">
    <source>
        <dbReference type="PROSITE" id="PS50090"/>
    </source>
</evidence>
<evidence type="ECO:0000259" key="7">
    <source>
        <dbReference type="PROSITE" id="PS51294"/>
    </source>
</evidence>